<evidence type="ECO:0000313" key="3">
    <source>
        <dbReference type="EMBL" id="KZL93229.1"/>
    </source>
</evidence>
<dbReference type="InterPro" id="IPR011105">
    <property type="entry name" value="Cell_wall_hydrolase_SleB"/>
</dbReference>
<name>A0A161Y507_9CLOT</name>
<accession>A0A161Y507</accession>
<comment type="caution">
    <text evidence="3">The sequence shown here is derived from an EMBL/GenBank/DDBJ whole genome shotgun (WGS) entry which is preliminary data.</text>
</comment>
<dbReference type="PATRIC" id="fig|1121326.3.peg.227"/>
<dbReference type="RefSeq" id="WP_066616786.1">
    <property type="nucleotide sequence ID" value="NZ_FQXL01000017.1"/>
</dbReference>
<evidence type="ECO:0000256" key="1">
    <source>
        <dbReference type="SAM" id="SignalP"/>
    </source>
</evidence>
<dbReference type="Gene3D" id="6.20.240.60">
    <property type="match status" value="1"/>
</dbReference>
<dbReference type="AlphaFoldDB" id="A0A161Y507"/>
<reference evidence="3 4" key="1">
    <citation type="submission" date="2016-04" db="EMBL/GenBank/DDBJ databases">
        <title>Genome sequence of Clostridium magnum DSM 2767.</title>
        <authorList>
            <person name="Poehlein A."/>
            <person name="Uhlig R."/>
            <person name="Fischer R."/>
            <person name="Bahl H."/>
            <person name="Daniel R."/>
        </authorList>
    </citation>
    <scope>NUCLEOTIDE SEQUENCE [LARGE SCALE GENOMIC DNA]</scope>
    <source>
        <strain evidence="3 4">DSM 2767</strain>
    </source>
</reference>
<gene>
    <name evidence="3" type="primary">sleB_1</name>
    <name evidence="3" type="ORF">CLMAG_02520</name>
</gene>
<dbReference type="InterPro" id="IPR042047">
    <property type="entry name" value="SleB_dom1"/>
</dbReference>
<organism evidence="3 4">
    <name type="scientific">Clostridium magnum DSM 2767</name>
    <dbReference type="NCBI Taxonomy" id="1121326"/>
    <lineage>
        <taxon>Bacteria</taxon>
        <taxon>Bacillati</taxon>
        <taxon>Bacillota</taxon>
        <taxon>Clostridia</taxon>
        <taxon>Eubacteriales</taxon>
        <taxon>Clostridiaceae</taxon>
        <taxon>Clostridium</taxon>
    </lineage>
</organism>
<protein>
    <submittedName>
        <fullName evidence="3">Spore cortex-lytic enzyme</fullName>
    </submittedName>
</protein>
<evidence type="ECO:0000313" key="4">
    <source>
        <dbReference type="Proteomes" id="UP000076603"/>
    </source>
</evidence>
<feature type="chain" id="PRO_5030022233" evidence="1">
    <location>
        <begin position="25"/>
        <end position="175"/>
    </location>
</feature>
<dbReference type="Proteomes" id="UP000076603">
    <property type="component" value="Unassembled WGS sequence"/>
</dbReference>
<dbReference type="GO" id="GO:0016787">
    <property type="term" value="F:hydrolase activity"/>
    <property type="evidence" value="ECO:0007669"/>
    <property type="project" value="InterPro"/>
</dbReference>
<dbReference type="Gene3D" id="1.10.10.2520">
    <property type="entry name" value="Cell wall hydrolase SleB, domain 1"/>
    <property type="match status" value="1"/>
</dbReference>
<keyword evidence="4" id="KW-1185">Reference proteome</keyword>
<feature type="signal peptide" evidence="1">
    <location>
        <begin position="1"/>
        <end position="24"/>
    </location>
</feature>
<dbReference type="Pfam" id="PF07486">
    <property type="entry name" value="Hydrolase_2"/>
    <property type="match status" value="1"/>
</dbReference>
<proteinExistence type="predicted"/>
<keyword evidence="1" id="KW-0732">Signal</keyword>
<evidence type="ECO:0000259" key="2">
    <source>
        <dbReference type="Pfam" id="PF07486"/>
    </source>
</evidence>
<feature type="domain" description="Cell wall hydrolase SleB" evidence="2">
    <location>
        <begin position="73"/>
        <end position="172"/>
    </location>
</feature>
<sequence length="175" mass="19578">MRKITICLALLILLLTVFCTKVSAKDPSNADSTLFNQQDEIVQVFNYNNRTIPITQNDIHLMAKVVYAESNCEPFEGKVAVASVILNRLKYPEFPKTVDGVVRQKGAFSCVRNGDINVVPDESSYKAVFQALKGADPTGKAIFFYNPRIATSQWMKNINKKNITTIGNHVFFVVN</sequence>
<dbReference type="OrthoDB" id="9785345at2"/>
<dbReference type="EMBL" id="LWAE01000001">
    <property type="protein sequence ID" value="KZL93229.1"/>
    <property type="molecule type" value="Genomic_DNA"/>
</dbReference>
<dbReference type="STRING" id="1121326.CLMAG_02520"/>